<evidence type="ECO:0000313" key="6">
    <source>
        <dbReference type="EMBL" id="OHE95866.1"/>
    </source>
</evidence>
<keyword evidence="3" id="KW-0560">Oxidoreductase</keyword>
<evidence type="ECO:0000256" key="1">
    <source>
        <dbReference type="ARBA" id="ARBA00022485"/>
    </source>
</evidence>
<evidence type="ECO:0000256" key="2">
    <source>
        <dbReference type="ARBA" id="ARBA00022723"/>
    </source>
</evidence>
<keyword evidence="6" id="KW-0456">Lyase</keyword>
<dbReference type="GO" id="GO:0046872">
    <property type="term" value="F:metal ion binding"/>
    <property type="evidence" value="ECO:0007669"/>
    <property type="project" value="UniProtKB-KW"/>
</dbReference>
<keyword evidence="2" id="KW-0479">Metal-binding</keyword>
<dbReference type="InterPro" id="IPR036188">
    <property type="entry name" value="FAD/NAD-bd_sf"/>
</dbReference>
<dbReference type="GO" id="GO:0016491">
    <property type="term" value="F:oxidoreductase activity"/>
    <property type="evidence" value="ECO:0007669"/>
    <property type="project" value="UniProtKB-KW"/>
</dbReference>
<dbReference type="Proteomes" id="UP000176998">
    <property type="component" value="Unassembled WGS sequence"/>
</dbReference>
<dbReference type="OrthoDB" id="10264636at2759"/>
<dbReference type="RefSeq" id="XP_022473027.1">
    <property type="nucleotide sequence ID" value="XM_022620493.1"/>
</dbReference>
<evidence type="ECO:0000313" key="7">
    <source>
        <dbReference type="Proteomes" id="UP000176998"/>
    </source>
</evidence>
<dbReference type="GeneID" id="34562003"/>
<name>A0A1G4B3C6_9PEZI</name>
<protein>
    <submittedName>
        <fullName evidence="6">Xanthan lyase</fullName>
    </submittedName>
</protein>
<evidence type="ECO:0000256" key="3">
    <source>
        <dbReference type="ARBA" id="ARBA00023002"/>
    </source>
</evidence>
<dbReference type="GO" id="GO:0016829">
    <property type="term" value="F:lyase activity"/>
    <property type="evidence" value="ECO:0007669"/>
    <property type="project" value="UniProtKB-KW"/>
</dbReference>
<dbReference type="PANTHER" id="PTHR43498:SF1">
    <property type="entry name" value="COB--COM HETERODISULFIDE REDUCTASE IRON-SULFUR SUBUNIT A"/>
    <property type="match status" value="1"/>
</dbReference>
<keyword evidence="1" id="KW-0004">4Fe-4S</keyword>
<dbReference type="Pfam" id="PF12831">
    <property type="entry name" value="FAD_oxidored"/>
    <property type="match status" value="1"/>
</dbReference>
<keyword evidence="5" id="KW-0411">Iron-sulfur</keyword>
<keyword evidence="4" id="KW-0408">Iron</keyword>
<proteinExistence type="predicted"/>
<sequence length="581" mass="64500">MRVTKEFPCSKQWDNWSTDPQRIAPNTDIRFDLAISPMEDFDIVIYGSTSGAVAAAIQAARLGRLVALVSPQEHIGTPGFPSSTTHDAPLGGIQVNGLGATDIDNQAEFQNSTTLGGLNLELHQRISAHYGRLDRLNEVVEKKLKDPNVWRFEAKVAEKVIKEWLVEYSSIHIIKSRLKEHDAVEKDGSRIKAIRLESGQTVTGKIFVEASYEGDLLSASSISWTLGRESASNYSELLAGIRNKTLYCQINVNLDPYVLPGNPSSGLLYGISDEAFGTPGDGDSHLQAYSYRVPLTDDADNRVPFTKPAGYDPAHYELHRRFIGAGGEMYTPQKRVPGGKTDLIGSEGALSTDLLGRNDEWPVASVERRKEILEDTARFTKGLFWFLATDEAVPIHYRRKWSKFGYCRDEFADNGHFPRELYVRDARRMISDYLVTEATASENGAPQVSDPVAVAYWPTDTHSVRRILRDGKVHNEGFIFKDGHRWRPFGIAYRALVPKRAEAVNFITATCPSSSHVGYGAVRLEHHFYALGQVCANACDIALEEDLAVQDVPYKLLRDRLVRQGVIVDASVVGVPSFGAE</sequence>
<dbReference type="GO" id="GO:0051539">
    <property type="term" value="F:4 iron, 4 sulfur cluster binding"/>
    <property type="evidence" value="ECO:0007669"/>
    <property type="project" value="UniProtKB-KW"/>
</dbReference>
<dbReference type="EMBL" id="MJBS01000077">
    <property type="protein sequence ID" value="OHE95866.1"/>
    <property type="molecule type" value="Genomic_DNA"/>
</dbReference>
<reference evidence="6 7" key="1">
    <citation type="submission" date="2016-09" db="EMBL/GenBank/DDBJ databases">
        <authorList>
            <person name="Capua I."/>
            <person name="De Benedictis P."/>
            <person name="Joannis T."/>
            <person name="Lombin L.H."/>
            <person name="Cattoli G."/>
        </authorList>
    </citation>
    <scope>NUCLEOTIDE SEQUENCE [LARGE SCALE GENOMIC DNA]</scope>
    <source>
        <strain evidence="6 7">IMI 309357</strain>
    </source>
</reference>
<keyword evidence="7" id="KW-1185">Reference proteome</keyword>
<comment type="caution">
    <text evidence="6">The sequence shown here is derived from an EMBL/GenBank/DDBJ whole genome shotgun (WGS) entry which is preliminary data.</text>
</comment>
<dbReference type="InterPro" id="IPR039650">
    <property type="entry name" value="HdrA-like"/>
</dbReference>
<dbReference type="PANTHER" id="PTHR43498">
    <property type="entry name" value="FERREDOXIN:COB-COM HETERODISULFIDE REDUCTASE SUBUNIT A"/>
    <property type="match status" value="1"/>
</dbReference>
<evidence type="ECO:0000256" key="4">
    <source>
        <dbReference type="ARBA" id="ARBA00023004"/>
    </source>
</evidence>
<organism evidence="6 7">
    <name type="scientific">Colletotrichum orchidophilum</name>
    <dbReference type="NCBI Taxonomy" id="1209926"/>
    <lineage>
        <taxon>Eukaryota</taxon>
        <taxon>Fungi</taxon>
        <taxon>Dikarya</taxon>
        <taxon>Ascomycota</taxon>
        <taxon>Pezizomycotina</taxon>
        <taxon>Sordariomycetes</taxon>
        <taxon>Hypocreomycetidae</taxon>
        <taxon>Glomerellales</taxon>
        <taxon>Glomerellaceae</taxon>
        <taxon>Colletotrichum</taxon>
    </lineage>
</organism>
<dbReference type="SUPFAM" id="SSF51905">
    <property type="entry name" value="FAD/NAD(P)-binding domain"/>
    <property type="match status" value="1"/>
</dbReference>
<dbReference type="AlphaFoldDB" id="A0A1G4B3C6"/>
<accession>A0A1G4B3C6</accession>
<gene>
    <name evidence="6" type="ORF">CORC01_08863</name>
</gene>
<evidence type="ECO:0000256" key="5">
    <source>
        <dbReference type="ARBA" id="ARBA00023014"/>
    </source>
</evidence>